<evidence type="ECO:0000313" key="5">
    <source>
        <dbReference type="Proteomes" id="UP001158598"/>
    </source>
</evidence>
<gene>
    <name evidence="4" type="primary">amgK</name>
    <name evidence="4" type="ORF">MCNOR_0753</name>
</gene>
<dbReference type="PANTHER" id="PTHR33540:SF1">
    <property type="entry name" value="N-ACETYLMURAMATE_N-ACETYLGLUCOSAMINE KINASE"/>
    <property type="match status" value="1"/>
</dbReference>
<evidence type="ECO:0000256" key="2">
    <source>
        <dbReference type="ARBA" id="ARBA00022840"/>
    </source>
</evidence>
<keyword evidence="2" id="KW-0067">ATP-binding</keyword>
<dbReference type="PANTHER" id="PTHR33540">
    <property type="entry name" value="TRNA THREONYLCARBAMOYLADENOSINE BIOSYNTHESIS PROTEIN TSAE"/>
    <property type="match status" value="1"/>
</dbReference>
<keyword evidence="4" id="KW-0418">Kinase</keyword>
<keyword evidence="4" id="KW-0808">Transferase</keyword>
<dbReference type="AlphaFoldDB" id="A0AA35XU53"/>
<sequence length="387" mass="43497">MRKKRGRDGPGNACIQLDGTDSHATRKSYIIKNHEKSDHCNPRFAHLINSSGIATDDRSETLLHWLPTVLGRIPDDVRPISGDASFRRYFRVSTGESSLIAMDAPPGREKLRPFIHAAGLLEKAGVNVPRIFAVDETRGFLLMSDFGDVSYLQQLAAGDTEALYADALEALVRMQRGIDAAGCGLPAYDETLLQRELELFPVWFLAGLLGLELNAAEESLYRRLSLSLTESALQQPAVVVHRDFHSRNLMVTGERNPGVLDFQDAVVGPVTYDLVSLLRDCYIAWPEARVRRWLDDYRQRFAEGGAHAETDGETFQRWFDLMGLQRHLKAIGIFARLHLRDGKSGYLPDIPRTLRYVLDVAGRYPETAEFRRFLDVRVCPFLNEAAA</sequence>
<dbReference type="InterPro" id="IPR011009">
    <property type="entry name" value="Kinase-like_dom_sf"/>
</dbReference>
<dbReference type="GO" id="GO:0016301">
    <property type="term" value="F:kinase activity"/>
    <property type="evidence" value="ECO:0007669"/>
    <property type="project" value="UniProtKB-KW"/>
</dbReference>
<reference evidence="4" key="1">
    <citation type="submission" date="2023-03" db="EMBL/GenBank/DDBJ databases">
        <authorList>
            <person name="Pearce D."/>
        </authorList>
    </citation>
    <scope>NUCLEOTIDE SEQUENCE</scope>
    <source>
        <strain evidence="4">Mc</strain>
    </source>
</reference>
<evidence type="ECO:0000256" key="1">
    <source>
        <dbReference type="ARBA" id="ARBA00022741"/>
    </source>
</evidence>
<dbReference type="Pfam" id="PF01636">
    <property type="entry name" value="APH"/>
    <property type="match status" value="1"/>
</dbReference>
<protein>
    <submittedName>
        <fullName evidence="4">N-acetylmuramate/N-acetylglucosamine kinase</fullName>
        <ecNumber evidence="4">2.7.1.221</ecNumber>
    </submittedName>
</protein>
<feature type="domain" description="Aminoglycoside phosphotransferase" evidence="3">
    <location>
        <begin position="76"/>
        <end position="302"/>
    </location>
</feature>
<proteinExistence type="predicted"/>
<dbReference type="InterPro" id="IPR002575">
    <property type="entry name" value="Aminoglycoside_PTrfase"/>
</dbReference>
<name>A0AA35XU53_METCP</name>
<organism evidence="4 5">
    <name type="scientific">Methylococcus capsulatus</name>
    <dbReference type="NCBI Taxonomy" id="414"/>
    <lineage>
        <taxon>Bacteria</taxon>
        <taxon>Pseudomonadati</taxon>
        <taxon>Pseudomonadota</taxon>
        <taxon>Gammaproteobacteria</taxon>
        <taxon>Methylococcales</taxon>
        <taxon>Methylococcaceae</taxon>
        <taxon>Methylococcus</taxon>
    </lineage>
</organism>
<keyword evidence="1" id="KW-0547">Nucleotide-binding</keyword>
<dbReference type="EC" id="2.7.1.221" evidence="4"/>
<evidence type="ECO:0000259" key="3">
    <source>
        <dbReference type="Pfam" id="PF01636"/>
    </source>
</evidence>
<accession>A0AA35XU53</accession>
<dbReference type="Gene3D" id="3.30.200.20">
    <property type="entry name" value="Phosphorylase Kinase, domain 1"/>
    <property type="match status" value="1"/>
</dbReference>
<dbReference type="EMBL" id="OX458332">
    <property type="protein sequence ID" value="CAI8756252.1"/>
    <property type="molecule type" value="Genomic_DNA"/>
</dbReference>
<dbReference type="Proteomes" id="UP001158598">
    <property type="component" value="Chromosome"/>
</dbReference>
<evidence type="ECO:0000313" key="4">
    <source>
        <dbReference type="EMBL" id="CAI8756252.1"/>
    </source>
</evidence>
<dbReference type="SUPFAM" id="SSF56112">
    <property type="entry name" value="Protein kinase-like (PK-like)"/>
    <property type="match status" value="1"/>
</dbReference>
<dbReference type="Gene3D" id="3.90.1200.10">
    <property type="match status" value="1"/>
</dbReference>
<dbReference type="GO" id="GO:0005524">
    <property type="term" value="F:ATP binding"/>
    <property type="evidence" value="ECO:0007669"/>
    <property type="project" value="UniProtKB-KW"/>
</dbReference>